<dbReference type="RefSeq" id="WP_190943840.1">
    <property type="nucleotide sequence ID" value="NZ_JACJSI010000088.1"/>
</dbReference>
<dbReference type="EMBL" id="JACJSI010000088">
    <property type="protein sequence ID" value="MBD2533257.1"/>
    <property type="molecule type" value="Genomic_DNA"/>
</dbReference>
<feature type="domain" description="Aminoglycoside phosphotransferase" evidence="1">
    <location>
        <begin position="25"/>
        <end position="263"/>
    </location>
</feature>
<dbReference type="Pfam" id="PF01636">
    <property type="entry name" value="APH"/>
    <property type="match status" value="1"/>
</dbReference>
<reference evidence="2 3" key="1">
    <citation type="journal article" date="2020" name="ISME J.">
        <title>Comparative genomics reveals insights into cyanobacterial evolution and habitat adaptation.</title>
        <authorList>
            <person name="Chen M.Y."/>
            <person name="Teng W.K."/>
            <person name="Zhao L."/>
            <person name="Hu C.X."/>
            <person name="Zhou Y.K."/>
            <person name="Han B.P."/>
            <person name="Song L.R."/>
            <person name="Shu W.S."/>
        </authorList>
    </citation>
    <scope>NUCLEOTIDE SEQUENCE [LARGE SCALE GENOMIC DNA]</scope>
    <source>
        <strain evidence="2 3">FACHB-838</strain>
    </source>
</reference>
<sequence length="303" mass="34109">MSEKTRQEVLELAHKHSLDIQADSLQFNESGLDFQVVLATDTEGERWILRFPRREDVLPSVAQEKRTLELIAPLLAVEVPVWIVSTNELIAYKALSGVPTATVDPEAKCYLWAIDENNVPEQFHQTLAEGIASLHHISLEKAHSAGLLIATAKEVRATMKQRMDVVRSEFGVDQQLWDRWQRWLQNDVFWSHETVLTHGDLHAGHILINARTEVTGFIDWTEVAINDPAVDFVAHYHTFGEDALDKLIAAYAKAGGRVFPKMADHVTELTASYPVALAEFALKSGLDEYKQMAMQSLCPNRSE</sequence>
<dbReference type="CDD" id="cd05152">
    <property type="entry name" value="MPH2"/>
    <property type="match status" value="1"/>
</dbReference>
<dbReference type="InterPro" id="IPR011009">
    <property type="entry name" value="Kinase-like_dom_sf"/>
</dbReference>
<dbReference type="InterPro" id="IPR051678">
    <property type="entry name" value="AGP_Transferase"/>
</dbReference>
<evidence type="ECO:0000313" key="2">
    <source>
        <dbReference type="EMBL" id="MBD2533257.1"/>
    </source>
</evidence>
<proteinExistence type="predicted"/>
<evidence type="ECO:0000313" key="3">
    <source>
        <dbReference type="Proteomes" id="UP000623440"/>
    </source>
</evidence>
<dbReference type="PANTHER" id="PTHR21310:SF15">
    <property type="entry name" value="AMINOGLYCOSIDE PHOSPHOTRANSFERASE DOMAIN-CONTAINING PROTEIN"/>
    <property type="match status" value="1"/>
</dbReference>
<keyword evidence="3" id="KW-1185">Reference proteome</keyword>
<dbReference type="SUPFAM" id="SSF56112">
    <property type="entry name" value="Protein kinase-like (PK-like)"/>
    <property type="match status" value="1"/>
</dbReference>
<comment type="caution">
    <text evidence="2">The sequence shown here is derived from an EMBL/GenBank/DDBJ whole genome shotgun (WGS) entry which is preliminary data.</text>
</comment>
<gene>
    <name evidence="2" type="ORF">H6G97_28275</name>
</gene>
<dbReference type="InterPro" id="IPR002575">
    <property type="entry name" value="Aminoglycoside_PTrfase"/>
</dbReference>
<dbReference type="PANTHER" id="PTHR21310">
    <property type="entry name" value="AMINOGLYCOSIDE PHOSPHOTRANSFERASE-RELATED-RELATED"/>
    <property type="match status" value="1"/>
</dbReference>
<dbReference type="Gene3D" id="3.30.200.20">
    <property type="entry name" value="Phosphorylase Kinase, domain 1"/>
    <property type="match status" value="1"/>
</dbReference>
<accession>A0ABR8DUW6</accession>
<evidence type="ECO:0000259" key="1">
    <source>
        <dbReference type="Pfam" id="PF01636"/>
    </source>
</evidence>
<dbReference type="Proteomes" id="UP000623440">
    <property type="component" value="Unassembled WGS sequence"/>
</dbReference>
<dbReference type="Gene3D" id="3.90.1200.10">
    <property type="match status" value="1"/>
</dbReference>
<organism evidence="2 3">
    <name type="scientific">Nostoc flagelliforme FACHB-838</name>
    <dbReference type="NCBI Taxonomy" id="2692904"/>
    <lineage>
        <taxon>Bacteria</taxon>
        <taxon>Bacillati</taxon>
        <taxon>Cyanobacteriota</taxon>
        <taxon>Cyanophyceae</taxon>
        <taxon>Nostocales</taxon>
        <taxon>Nostocaceae</taxon>
        <taxon>Nostoc</taxon>
    </lineage>
</organism>
<name>A0ABR8DUW6_9NOSO</name>
<protein>
    <submittedName>
        <fullName evidence="2">Macrolide 2'-phosphotransferase</fullName>
    </submittedName>
</protein>